<keyword evidence="2" id="KW-1185">Reference proteome</keyword>
<reference evidence="3" key="1">
    <citation type="submission" date="2016-06" db="UniProtKB">
        <authorList>
            <consortium name="WormBaseParasite"/>
        </authorList>
    </citation>
    <scope>IDENTIFICATION</scope>
</reference>
<evidence type="ECO:0000313" key="1">
    <source>
        <dbReference type="EMBL" id="VDN31984.1"/>
    </source>
</evidence>
<protein>
    <submittedName>
        <fullName evidence="3">Rho_N domain-containing protein</fullName>
    </submittedName>
</protein>
<dbReference type="Proteomes" id="UP000271098">
    <property type="component" value="Unassembled WGS sequence"/>
</dbReference>
<proteinExistence type="predicted"/>
<accession>A0A183EC57</accession>
<name>A0A183EC57_9BILA</name>
<reference evidence="1 2" key="2">
    <citation type="submission" date="2018-11" db="EMBL/GenBank/DDBJ databases">
        <authorList>
            <consortium name="Pathogen Informatics"/>
        </authorList>
    </citation>
    <scope>NUCLEOTIDE SEQUENCE [LARGE SCALE GENOMIC DNA]</scope>
</reference>
<evidence type="ECO:0000313" key="2">
    <source>
        <dbReference type="Proteomes" id="UP000271098"/>
    </source>
</evidence>
<sequence>MTEPVDRVAVLRRLSSLKYAQLRKAAKRHHINANRRKAVLIAELLKVWGDPDQYDKENISPVKVIPAQVQPRFSPPNSPQNDTLNLTFTVDPEDDNTNNADEENSRGIIRSGREKCVLDVGEQVDSGAPGNVDIVDPNMNNKNSGKLPRHGKSIANLFSRSCNVHYLV</sequence>
<dbReference type="WBParaSite" id="GPUH_0001857301-mRNA-1">
    <property type="protein sequence ID" value="GPUH_0001857301-mRNA-1"/>
    <property type="gene ID" value="GPUH_0001857301"/>
</dbReference>
<evidence type="ECO:0000313" key="3">
    <source>
        <dbReference type="WBParaSite" id="GPUH_0001857301-mRNA-1"/>
    </source>
</evidence>
<gene>
    <name evidence="1" type="ORF">GPUH_LOCUS18549</name>
</gene>
<dbReference type="AlphaFoldDB" id="A0A183EC57"/>
<organism evidence="3">
    <name type="scientific">Gongylonema pulchrum</name>
    <dbReference type="NCBI Taxonomy" id="637853"/>
    <lineage>
        <taxon>Eukaryota</taxon>
        <taxon>Metazoa</taxon>
        <taxon>Ecdysozoa</taxon>
        <taxon>Nematoda</taxon>
        <taxon>Chromadorea</taxon>
        <taxon>Rhabditida</taxon>
        <taxon>Spirurina</taxon>
        <taxon>Spiruromorpha</taxon>
        <taxon>Spiruroidea</taxon>
        <taxon>Gongylonematidae</taxon>
        <taxon>Gongylonema</taxon>
    </lineage>
</organism>
<dbReference type="EMBL" id="UYRT01086954">
    <property type="protein sequence ID" value="VDN31984.1"/>
    <property type="molecule type" value="Genomic_DNA"/>
</dbReference>